<name>A0ABY6ZLZ5_9BACL</name>
<dbReference type="InterPro" id="IPR017853">
    <property type="entry name" value="GH"/>
</dbReference>
<accession>A0ABY6ZLZ5</accession>
<evidence type="ECO:0000313" key="4">
    <source>
        <dbReference type="Proteomes" id="UP001164761"/>
    </source>
</evidence>
<evidence type="ECO:0000259" key="2">
    <source>
        <dbReference type="Pfam" id="PF14587"/>
    </source>
</evidence>
<dbReference type="EMBL" id="CP104067">
    <property type="protein sequence ID" value="WAH43943.1"/>
    <property type="molecule type" value="Genomic_DNA"/>
</dbReference>
<dbReference type="SUPFAM" id="SSF51445">
    <property type="entry name" value="(Trans)glycosidases"/>
    <property type="match status" value="1"/>
</dbReference>
<feature type="chain" id="PRO_5045111330" description="Endo-beta-1,6-galactanase-like domain-containing protein" evidence="1">
    <location>
        <begin position="20"/>
        <end position="479"/>
    </location>
</feature>
<evidence type="ECO:0000256" key="1">
    <source>
        <dbReference type="SAM" id="SignalP"/>
    </source>
</evidence>
<dbReference type="RefSeq" id="WP_268007848.1">
    <property type="nucleotide sequence ID" value="NZ_CP104067.1"/>
</dbReference>
<evidence type="ECO:0000313" key="3">
    <source>
        <dbReference type="EMBL" id="WAH43943.1"/>
    </source>
</evidence>
<proteinExistence type="predicted"/>
<organism evidence="3 4">
    <name type="scientific">Alicyclobacillus fastidiosus</name>
    <dbReference type="NCBI Taxonomy" id="392011"/>
    <lineage>
        <taxon>Bacteria</taxon>
        <taxon>Bacillati</taxon>
        <taxon>Bacillota</taxon>
        <taxon>Bacilli</taxon>
        <taxon>Bacillales</taxon>
        <taxon>Alicyclobacillaceae</taxon>
        <taxon>Alicyclobacillus</taxon>
    </lineage>
</organism>
<dbReference type="PANTHER" id="PTHR42767">
    <property type="entry name" value="ENDO-BETA-1,6-GALACTANASE"/>
    <property type="match status" value="1"/>
</dbReference>
<sequence length="479" mass="53273">MSMRLRVPALILSMSALLAGCSTDTQHTSNSLSANATLAPGGDSNVVTVNPSIHGGTWQGWGTSLAWFAYVIGGAPNGVRNHIADLLFSQQKGLGLNVLRYNIGGGENPNLHFLQPRAKIPGYEPTEGNYNWTADASQRWMLQAAKKRGANVFEAFSNSPPYWMTKSDSVTGAKGGGDNLRPQDYKAFASYLAQVLKHFRNDWGINFTTVEPFNEPVSNWWNYGGTQEGDHFDNASQAAFIPILYKALKSQGLTTGIAAPDDNSIDETLNSWDSYSDNVKNDISQINTHSYNGSERVELNNASKKEGKHLWMSEYGDGDATGMTMSTQIIADIKQMQPTAWVYWQAVDGPGWGMLQMNVNHPGDWTFVKTEKYYVMENYSKFIRPGYQFVDINLPNAVAAYNASNRRLVIVTTNASSNNESFTYELDKFNKTPTDVEVYRTSEEEHLRELKPITVRDKEFEAIAKANSVTTYVITNIRN</sequence>
<dbReference type="Proteomes" id="UP001164761">
    <property type="component" value="Chromosome"/>
</dbReference>
<dbReference type="Gene3D" id="2.60.40.1180">
    <property type="entry name" value="Golgi alpha-mannosidase II"/>
    <property type="match status" value="1"/>
</dbReference>
<dbReference type="Pfam" id="PF14587">
    <property type="entry name" value="Glyco_hydr_30_2"/>
    <property type="match status" value="1"/>
</dbReference>
<dbReference type="PANTHER" id="PTHR42767:SF1">
    <property type="entry name" value="ENDO-BETA-1,6-GALACTANASE-LIKE DOMAIN-CONTAINING PROTEIN"/>
    <property type="match status" value="1"/>
</dbReference>
<dbReference type="InterPro" id="IPR039743">
    <property type="entry name" value="6GAL/EXGAL"/>
</dbReference>
<gene>
    <name evidence="3" type="ORF">NZD89_11465</name>
</gene>
<feature type="domain" description="Endo-beta-1,6-galactanase-like" evidence="2">
    <location>
        <begin position="47"/>
        <end position="289"/>
    </location>
</feature>
<dbReference type="InterPro" id="IPR013780">
    <property type="entry name" value="Glyco_hydro_b"/>
</dbReference>
<dbReference type="Gene3D" id="3.20.20.80">
    <property type="entry name" value="Glycosidases"/>
    <property type="match status" value="1"/>
</dbReference>
<dbReference type="InterPro" id="IPR039514">
    <property type="entry name" value="6GAL-like"/>
</dbReference>
<dbReference type="PROSITE" id="PS51257">
    <property type="entry name" value="PROKAR_LIPOPROTEIN"/>
    <property type="match status" value="1"/>
</dbReference>
<feature type="signal peptide" evidence="1">
    <location>
        <begin position="1"/>
        <end position="19"/>
    </location>
</feature>
<protein>
    <recommendedName>
        <fullName evidence="2">Endo-beta-1,6-galactanase-like domain-containing protein</fullName>
    </recommendedName>
</protein>
<keyword evidence="4" id="KW-1185">Reference proteome</keyword>
<reference evidence="3" key="1">
    <citation type="submission" date="2022-08" db="EMBL/GenBank/DDBJ databases">
        <title>Alicyclobacillus fastidiosus DSM 17978, complete genome.</title>
        <authorList>
            <person name="Wang Q."/>
            <person name="Cai R."/>
            <person name="Wang Z."/>
        </authorList>
    </citation>
    <scope>NUCLEOTIDE SEQUENCE</scope>
    <source>
        <strain evidence="3">DSM 17978</strain>
    </source>
</reference>
<keyword evidence="1" id="KW-0732">Signal</keyword>